<dbReference type="Pfam" id="PF06996">
    <property type="entry name" value="T6SS_TssG"/>
    <property type="match status" value="1"/>
</dbReference>
<comment type="caution">
    <text evidence="1">The sequence shown here is derived from an EMBL/GenBank/DDBJ whole genome shotgun (WGS) entry which is preliminary data.</text>
</comment>
<dbReference type="EMBL" id="JBBHLI010000008">
    <property type="protein sequence ID" value="MEK9501985.1"/>
    <property type="molecule type" value="Genomic_DNA"/>
</dbReference>
<name>A0ABU9EDJ7_9BACT</name>
<protein>
    <submittedName>
        <fullName evidence="1">Type VI secretion system baseplate subunit TssG</fullName>
    </submittedName>
</protein>
<reference evidence="1 2" key="1">
    <citation type="submission" date="2024-02" db="EMBL/GenBank/DDBJ databases">
        <title>A novel Gemmatimonadota bacterium.</title>
        <authorList>
            <person name="Du Z.-J."/>
            <person name="Ye Y.-Q."/>
        </authorList>
    </citation>
    <scope>NUCLEOTIDE SEQUENCE [LARGE SCALE GENOMIC DNA]</scope>
    <source>
        <strain evidence="1 2">DH-20</strain>
    </source>
</reference>
<organism evidence="1 2">
    <name type="scientific">Gaopeijia maritima</name>
    <dbReference type="NCBI Taxonomy" id="3119007"/>
    <lineage>
        <taxon>Bacteria</taxon>
        <taxon>Pseudomonadati</taxon>
        <taxon>Gemmatimonadota</taxon>
        <taxon>Longimicrobiia</taxon>
        <taxon>Gaopeijiales</taxon>
        <taxon>Gaopeijiaceae</taxon>
        <taxon>Gaopeijia</taxon>
    </lineage>
</organism>
<dbReference type="NCBIfam" id="TIGR03347">
    <property type="entry name" value="VI_chp_1"/>
    <property type="match status" value="1"/>
</dbReference>
<dbReference type="Proteomes" id="UP001484239">
    <property type="component" value="Unassembled WGS sequence"/>
</dbReference>
<sequence length="332" mass="36832">MNRERLQRLLAEEATGMDLLQAVRLLEALHPDRSPVGEAGDPAQEVVHFSVRPALAFPPGDVHAWEEHTDGPDRLEVDTFGLIGPDGVLPHVYTEAVARRDRDGDPVLRDFLDLFQHRLLSLLVRALRKTDVAASRERGGPRGDRLLRHLLDLMGAPVEGPLSGVVAPGEVAPFSSLPGPQRRSALALEQLVAGRFGVPVEVESFVGAWIRLSDDDLCELGSDEPSTRLGWGAVVGDEIWDPQARVRVRLGPLDRDTFDAFLPGGRHHEQFRDLCRFFVHDQFETEACLILERDDVPECVVSDDGEGPALGWTTWLRTRPLDRDPDDTQLTL</sequence>
<dbReference type="PANTHER" id="PTHR35564:SF4">
    <property type="entry name" value="CYTOPLASMIC PROTEIN"/>
    <property type="match status" value="1"/>
</dbReference>
<evidence type="ECO:0000313" key="1">
    <source>
        <dbReference type="EMBL" id="MEK9501985.1"/>
    </source>
</evidence>
<dbReference type="PANTHER" id="PTHR35564">
    <property type="match status" value="1"/>
</dbReference>
<accession>A0ABU9EDJ7</accession>
<gene>
    <name evidence="1" type="primary">tssG</name>
    <name evidence="1" type="ORF">WI372_13410</name>
</gene>
<proteinExistence type="predicted"/>
<evidence type="ECO:0000313" key="2">
    <source>
        <dbReference type="Proteomes" id="UP001484239"/>
    </source>
</evidence>
<dbReference type="InterPro" id="IPR010732">
    <property type="entry name" value="T6SS_TssG-like"/>
</dbReference>
<keyword evidence="2" id="KW-1185">Reference proteome</keyword>
<dbReference type="RefSeq" id="WP_405280754.1">
    <property type="nucleotide sequence ID" value="NZ_JBBHLI010000008.1"/>
</dbReference>